<dbReference type="EMBL" id="JAFCMP010000334">
    <property type="protein sequence ID" value="KAG5181305.1"/>
    <property type="molecule type" value="Genomic_DNA"/>
</dbReference>
<name>A0A835YTU6_9STRA</name>
<reference evidence="3" key="1">
    <citation type="submission" date="2021-02" db="EMBL/GenBank/DDBJ databases">
        <title>First Annotated Genome of the Yellow-green Alga Tribonema minus.</title>
        <authorList>
            <person name="Mahan K.M."/>
        </authorList>
    </citation>
    <scope>NUCLEOTIDE SEQUENCE</scope>
    <source>
        <strain evidence="3">UTEX B ZZ1240</strain>
    </source>
</reference>
<sequence length="196" mass="21477">MAHKRREAVSALTFLVKSKHQPELNLFHLVLRALSKGPSMMSNALIVLDLMRQCGQAPDTMACNLAIRACGGSHALEHADRVLRTMAEAGAPPDKHTFSAALRACWHSHDWQRALELFADMETNYPGLVTVHMWNRVLGVLVIANQPQEAAAKAAAMADRGVPYDAVTYSLLLGAHALLGDHTKIDMLMSEMWEAG</sequence>
<feature type="non-terminal residue" evidence="3">
    <location>
        <position position="196"/>
    </location>
</feature>
<dbReference type="PANTHER" id="PTHR47447:SF17">
    <property type="entry name" value="OS12G0638900 PROTEIN"/>
    <property type="match status" value="1"/>
</dbReference>
<accession>A0A835YTU6</accession>
<dbReference type="Pfam" id="PF01535">
    <property type="entry name" value="PPR"/>
    <property type="match status" value="2"/>
</dbReference>
<dbReference type="Proteomes" id="UP000664859">
    <property type="component" value="Unassembled WGS sequence"/>
</dbReference>
<dbReference type="PROSITE" id="PS51375">
    <property type="entry name" value="PPR"/>
    <property type="match status" value="1"/>
</dbReference>
<comment type="caution">
    <text evidence="3">The sequence shown here is derived from an EMBL/GenBank/DDBJ whole genome shotgun (WGS) entry which is preliminary data.</text>
</comment>
<evidence type="ECO:0000313" key="4">
    <source>
        <dbReference type="Proteomes" id="UP000664859"/>
    </source>
</evidence>
<evidence type="ECO:0008006" key="5">
    <source>
        <dbReference type="Google" id="ProtNLM"/>
    </source>
</evidence>
<dbReference type="InterPro" id="IPR002885">
    <property type="entry name" value="PPR_rpt"/>
</dbReference>
<gene>
    <name evidence="3" type="ORF">JKP88DRAFT_157808</name>
</gene>
<keyword evidence="1" id="KW-0677">Repeat</keyword>
<dbReference type="PANTHER" id="PTHR47447">
    <property type="entry name" value="OS03G0856100 PROTEIN"/>
    <property type="match status" value="1"/>
</dbReference>
<proteinExistence type="predicted"/>
<evidence type="ECO:0000256" key="1">
    <source>
        <dbReference type="ARBA" id="ARBA00022737"/>
    </source>
</evidence>
<evidence type="ECO:0000313" key="3">
    <source>
        <dbReference type="EMBL" id="KAG5181305.1"/>
    </source>
</evidence>
<dbReference type="Gene3D" id="1.25.40.10">
    <property type="entry name" value="Tetratricopeptide repeat domain"/>
    <property type="match status" value="2"/>
</dbReference>
<organism evidence="3 4">
    <name type="scientific">Tribonema minus</name>
    <dbReference type="NCBI Taxonomy" id="303371"/>
    <lineage>
        <taxon>Eukaryota</taxon>
        <taxon>Sar</taxon>
        <taxon>Stramenopiles</taxon>
        <taxon>Ochrophyta</taxon>
        <taxon>PX clade</taxon>
        <taxon>Xanthophyceae</taxon>
        <taxon>Tribonematales</taxon>
        <taxon>Tribonemataceae</taxon>
        <taxon>Tribonema</taxon>
    </lineage>
</organism>
<keyword evidence="4" id="KW-1185">Reference proteome</keyword>
<feature type="repeat" description="PPR" evidence="2">
    <location>
        <begin position="59"/>
        <end position="93"/>
    </location>
</feature>
<protein>
    <recommendedName>
        <fullName evidence="5">Pentatricopeptide repeat-containing protein</fullName>
    </recommendedName>
</protein>
<dbReference type="AlphaFoldDB" id="A0A835YTU6"/>
<dbReference type="InterPro" id="IPR011990">
    <property type="entry name" value="TPR-like_helical_dom_sf"/>
</dbReference>
<evidence type="ECO:0000256" key="2">
    <source>
        <dbReference type="PROSITE-ProRule" id="PRU00708"/>
    </source>
</evidence>